<evidence type="ECO:0000256" key="2">
    <source>
        <dbReference type="SAM" id="Phobius"/>
    </source>
</evidence>
<keyword evidence="2" id="KW-0812">Transmembrane</keyword>
<reference evidence="3 4" key="1">
    <citation type="journal article" date="2023" name="Elife">
        <title>Identification of key yeast species and microbe-microbe interactions impacting larval growth of Drosophila in the wild.</title>
        <authorList>
            <person name="Mure A."/>
            <person name="Sugiura Y."/>
            <person name="Maeda R."/>
            <person name="Honda K."/>
            <person name="Sakurai N."/>
            <person name="Takahashi Y."/>
            <person name="Watada M."/>
            <person name="Katoh T."/>
            <person name="Gotoh A."/>
            <person name="Gotoh Y."/>
            <person name="Taniguchi I."/>
            <person name="Nakamura K."/>
            <person name="Hayashi T."/>
            <person name="Katayama T."/>
            <person name="Uemura T."/>
            <person name="Hattori Y."/>
        </authorList>
    </citation>
    <scope>NUCLEOTIDE SEQUENCE [LARGE SCALE GENOMIC DNA]</scope>
    <source>
        <strain evidence="3 4">PK-24</strain>
    </source>
</reference>
<keyword evidence="2" id="KW-1133">Transmembrane helix</keyword>
<dbReference type="Proteomes" id="UP001378960">
    <property type="component" value="Unassembled WGS sequence"/>
</dbReference>
<keyword evidence="2" id="KW-0472">Membrane</keyword>
<dbReference type="PANTHER" id="PTHR28251:SF1">
    <property type="entry name" value="V-TYPE ATPASE ASSEMBLY FACTOR PKR1"/>
    <property type="match status" value="1"/>
</dbReference>
<gene>
    <name evidence="3" type="ORF">DAPK24_029190</name>
</gene>
<dbReference type="GO" id="GO:0005789">
    <property type="term" value="C:endoplasmic reticulum membrane"/>
    <property type="evidence" value="ECO:0007669"/>
    <property type="project" value="TreeGrafter"/>
</dbReference>
<name>A0AAV5R462_PICKL</name>
<dbReference type="AlphaFoldDB" id="A0AAV5R462"/>
<feature type="region of interest" description="Disordered" evidence="1">
    <location>
        <begin position="75"/>
        <end position="102"/>
    </location>
</feature>
<comment type="caution">
    <text evidence="3">The sequence shown here is derived from an EMBL/GenBank/DDBJ whole genome shotgun (WGS) entry which is preliminary data.</text>
</comment>
<accession>A0AAV5R462</accession>
<feature type="compositionally biased region" description="Basic and acidic residues" evidence="1">
    <location>
        <begin position="91"/>
        <end position="102"/>
    </location>
</feature>
<evidence type="ECO:0000256" key="1">
    <source>
        <dbReference type="SAM" id="MobiDB-lite"/>
    </source>
</evidence>
<dbReference type="GO" id="GO:0070072">
    <property type="term" value="P:vacuolar proton-transporting V-type ATPase complex assembly"/>
    <property type="evidence" value="ECO:0007669"/>
    <property type="project" value="InterPro"/>
</dbReference>
<feature type="compositionally biased region" description="Basic and acidic residues" evidence="1">
    <location>
        <begin position="75"/>
        <end position="84"/>
    </location>
</feature>
<evidence type="ECO:0000313" key="3">
    <source>
        <dbReference type="EMBL" id="GMM46344.1"/>
    </source>
</evidence>
<protein>
    <submittedName>
        <fullName evidence="3">Pkr1 protein</fullName>
    </submittedName>
</protein>
<dbReference type="InterPro" id="IPR013945">
    <property type="entry name" value="Pkr1"/>
</dbReference>
<sequence length="102" mass="11443">MATFVTELWESVFTPGTTPALIKATHGSFVLLILSLLAMIYMSRSIHFINLLVISLCLWGAVTWFLKELAIAKREKEENGKENEGNGNESTEIKEVEDKKSI</sequence>
<feature type="transmembrane region" description="Helical" evidence="2">
    <location>
        <begin position="20"/>
        <end position="41"/>
    </location>
</feature>
<dbReference type="PANTHER" id="PTHR28251">
    <property type="entry name" value="V-TYPE ATPASE ASSEMBLY FACTOR PKR1"/>
    <property type="match status" value="1"/>
</dbReference>
<dbReference type="EMBL" id="BTGB01000003">
    <property type="protein sequence ID" value="GMM46344.1"/>
    <property type="molecule type" value="Genomic_DNA"/>
</dbReference>
<dbReference type="Pfam" id="PF08636">
    <property type="entry name" value="Pkr1"/>
    <property type="match status" value="1"/>
</dbReference>
<proteinExistence type="predicted"/>
<keyword evidence="4" id="KW-1185">Reference proteome</keyword>
<evidence type="ECO:0000313" key="4">
    <source>
        <dbReference type="Proteomes" id="UP001378960"/>
    </source>
</evidence>
<feature type="transmembrane region" description="Helical" evidence="2">
    <location>
        <begin position="48"/>
        <end position="66"/>
    </location>
</feature>
<organism evidence="3 4">
    <name type="scientific">Pichia kluyveri</name>
    <name type="common">Yeast</name>
    <dbReference type="NCBI Taxonomy" id="36015"/>
    <lineage>
        <taxon>Eukaryota</taxon>
        <taxon>Fungi</taxon>
        <taxon>Dikarya</taxon>
        <taxon>Ascomycota</taxon>
        <taxon>Saccharomycotina</taxon>
        <taxon>Pichiomycetes</taxon>
        <taxon>Pichiales</taxon>
        <taxon>Pichiaceae</taxon>
        <taxon>Pichia</taxon>
    </lineage>
</organism>